<gene>
    <name evidence="1" type="ORF">RP75_28665</name>
</gene>
<protein>
    <submittedName>
        <fullName evidence="1">Uncharacterized protein</fullName>
    </submittedName>
</protein>
<reference evidence="1 2" key="1">
    <citation type="submission" date="2014-12" db="EMBL/GenBank/DDBJ databases">
        <authorList>
            <person name="Kuzmanovic N."/>
            <person name="Pulawska J."/>
            <person name="Obradovic A."/>
        </authorList>
    </citation>
    <scope>NUCLEOTIDE SEQUENCE [LARGE SCALE GENOMIC DNA]</scope>
    <source>
        <strain evidence="1 2">KFB 330</strain>
    </source>
</reference>
<comment type="caution">
    <text evidence="1">The sequence shown here is derived from an EMBL/GenBank/DDBJ whole genome shotgun (WGS) entry which is preliminary data.</text>
</comment>
<dbReference type="Proteomes" id="UP000032564">
    <property type="component" value="Unassembled WGS sequence"/>
</dbReference>
<dbReference type="EMBL" id="JWIT01000052">
    <property type="protein sequence ID" value="KJF70031.1"/>
    <property type="molecule type" value="Genomic_DNA"/>
</dbReference>
<proteinExistence type="predicted"/>
<keyword evidence="2" id="KW-1185">Reference proteome</keyword>
<evidence type="ECO:0000313" key="1">
    <source>
        <dbReference type="EMBL" id="KJF70031.1"/>
    </source>
</evidence>
<accession>A0ABR5CYZ2</accession>
<sequence>MALISLVEPEDVGIVLAFSQVFVGRMAEFPVCRPGAKLDLGDQASAFCSLLGGRVADGWCQPSSSRHAEVPKSAVSAVKLAE</sequence>
<name>A0ABR5CYZ2_9HYPH</name>
<evidence type="ECO:0000313" key="2">
    <source>
        <dbReference type="Proteomes" id="UP000032564"/>
    </source>
</evidence>
<organism evidence="1 2">
    <name type="scientific">Agrobacterium arsenijevicii</name>
    <dbReference type="NCBI Taxonomy" id="1585697"/>
    <lineage>
        <taxon>Bacteria</taxon>
        <taxon>Pseudomonadati</taxon>
        <taxon>Pseudomonadota</taxon>
        <taxon>Alphaproteobacteria</taxon>
        <taxon>Hyphomicrobiales</taxon>
        <taxon>Rhizobiaceae</taxon>
        <taxon>Rhizobium/Agrobacterium group</taxon>
        <taxon>Agrobacterium</taxon>
    </lineage>
</organism>